<evidence type="ECO:0000313" key="9">
    <source>
        <dbReference type="Proteomes" id="UP000482084"/>
    </source>
</evidence>
<dbReference type="AlphaFoldDB" id="A0A6L4WY51"/>
<accession>A0A6L4WY51</accession>
<protein>
    <submittedName>
        <fullName evidence="7">LacI family DNA-binding transcriptional regulator</fullName>
    </submittedName>
    <submittedName>
        <fullName evidence="6">LacI family transcriptional regulator</fullName>
    </submittedName>
</protein>
<dbReference type="GO" id="GO:0003700">
    <property type="term" value="F:DNA-binding transcription factor activity"/>
    <property type="evidence" value="ECO:0007669"/>
    <property type="project" value="TreeGrafter"/>
</dbReference>
<evidence type="ECO:0000256" key="2">
    <source>
        <dbReference type="ARBA" id="ARBA00023125"/>
    </source>
</evidence>
<dbReference type="Pfam" id="PF13377">
    <property type="entry name" value="Peripla_BP_3"/>
    <property type="match status" value="1"/>
</dbReference>
<dbReference type="InterPro" id="IPR028082">
    <property type="entry name" value="Peripla_BP_I"/>
</dbReference>
<dbReference type="PROSITE" id="PS50932">
    <property type="entry name" value="HTH_LACI_2"/>
    <property type="match status" value="1"/>
</dbReference>
<dbReference type="InterPro" id="IPR000843">
    <property type="entry name" value="HTH_LacI"/>
</dbReference>
<evidence type="ECO:0000313" key="6">
    <source>
        <dbReference type="EMBL" id="KAB8287189.1"/>
    </source>
</evidence>
<dbReference type="SMART" id="SM00354">
    <property type="entry name" value="HTH_LACI"/>
    <property type="match status" value="1"/>
</dbReference>
<dbReference type="CDD" id="cd06267">
    <property type="entry name" value="PBP1_LacI_sugar_binding-like"/>
    <property type="match status" value="1"/>
</dbReference>
<dbReference type="SUPFAM" id="SSF53822">
    <property type="entry name" value="Periplasmic binding protein-like I"/>
    <property type="match status" value="1"/>
</dbReference>
<evidence type="ECO:0000259" key="5">
    <source>
        <dbReference type="PROSITE" id="PS50932"/>
    </source>
</evidence>
<dbReference type="InterPro" id="IPR046335">
    <property type="entry name" value="LacI/GalR-like_sensor"/>
</dbReference>
<dbReference type="PANTHER" id="PTHR30146">
    <property type="entry name" value="LACI-RELATED TRANSCRIPTIONAL REPRESSOR"/>
    <property type="match status" value="1"/>
</dbReference>
<feature type="domain" description="HTH lacI-type" evidence="5">
    <location>
        <begin position="43"/>
        <end position="97"/>
    </location>
</feature>
<evidence type="ECO:0000313" key="7">
    <source>
        <dbReference type="EMBL" id="NEG71902.1"/>
    </source>
</evidence>
<organism evidence="6 9">
    <name type="scientific">Bifidobacterium ramosum</name>
    <dbReference type="NCBI Taxonomy" id="1798158"/>
    <lineage>
        <taxon>Bacteria</taxon>
        <taxon>Bacillati</taxon>
        <taxon>Actinomycetota</taxon>
        <taxon>Actinomycetes</taxon>
        <taxon>Bifidobacteriales</taxon>
        <taxon>Bifidobacteriaceae</taxon>
        <taxon>Bifidobacterium</taxon>
    </lineage>
</organism>
<dbReference type="SUPFAM" id="SSF47413">
    <property type="entry name" value="lambda repressor-like DNA-binding domains"/>
    <property type="match status" value="1"/>
</dbReference>
<dbReference type="PANTHER" id="PTHR30146:SF109">
    <property type="entry name" value="HTH-TYPE TRANSCRIPTIONAL REGULATOR GALS"/>
    <property type="match status" value="1"/>
</dbReference>
<dbReference type="EMBL" id="WHZX01000004">
    <property type="protein sequence ID" value="NEG71902.1"/>
    <property type="molecule type" value="Genomic_DNA"/>
</dbReference>
<dbReference type="Gene3D" id="3.40.50.2300">
    <property type="match status" value="2"/>
</dbReference>
<evidence type="ECO:0000256" key="1">
    <source>
        <dbReference type="ARBA" id="ARBA00023015"/>
    </source>
</evidence>
<keyword evidence="2 7" id="KW-0238">DNA-binding</keyword>
<dbReference type="EMBL" id="WBSM01000010">
    <property type="protein sequence ID" value="KAB8287189.1"/>
    <property type="molecule type" value="Genomic_DNA"/>
</dbReference>
<name>A0A6L4WY51_9BIFI</name>
<sequence>MIDDRAHQSAHQLTQESAHQTAQPVQSAHQHTSAPGPHRTARVTIRDVAEAAGVAPSTVSRAFARPGRVSAETTAHIREVAERLGYRAGTITAQTATANDEPNGLLAIVVADLRNPVYADYTRSAQHQCLRNGYGLMVIDSEETDKLEKAALQSASRHIDGIILASSRLSDAGIRKLAEIKPLVAINRSIQGIQSVIADPTTGMEQAITRLAQLGHESLSYLAGPESSWQDGVRWRTLTAICGRHGVRVRRIGASEPTFHGGFLCGEAFVQNPTSAVLAYNDIMAIGFTASLQARRIAVPGDVSVVGIDDIQLGALVTPTLSTVHLARYRAGETAVEEVLAAVRHTNDPRNRRPIMFDSHFVERDSIGIAR</sequence>
<dbReference type="Pfam" id="PF00356">
    <property type="entry name" value="LacI"/>
    <property type="match status" value="1"/>
</dbReference>
<dbReference type="Gene3D" id="1.10.260.40">
    <property type="entry name" value="lambda repressor-like DNA-binding domains"/>
    <property type="match status" value="1"/>
</dbReference>
<evidence type="ECO:0000313" key="8">
    <source>
        <dbReference type="Proteomes" id="UP000469943"/>
    </source>
</evidence>
<keyword evidence="9" id="KW-1185">Reference proteome</keyword>
<dbReference type="InterPro" id="IPR010982">
    <property type="entry name" value="Lambda_DNA-bd_dom_sf"/>
</dbReference>
<dbReference type="Proteomes" id="UP000469943">
    <property type="component" value="Unassembled WGS sequence"/>
</dbReference>
<keyword evidence="1" id="KW-0805">Transcription regulation</keyword>
<dbReference type="OrthoDB" id="3258243at2"/>
<evidence type="ECO:0000256" key="3">
    <source>
        <dbReference type="ARBA" id="ARBA00023163"/>
    </source>
</evidence>
<evidence type="ECO:0000256" key="4">
    <source>
        <dbReference type="SAM" id="MobiDB-lite"/>
    </source>
</evidence>
<gene>
    <name evidence="6" type="ORF">DSM100688_1764</name>
    <name evidence="7" type="ORF">GFD24_06740</name>
</gene>
<dbReference type="CDD" id="cd01392">
    <property type="entry name" value="HTH_LacI"/>
    <property type="match status" value="1"/>
</dbReference>
<feature type="compositionally biased region" description="Polar residues" evidence="4">
    <location>
        <begin position="9"/>
        <end position="33"/>
    </location>
</feature>
<reference evidence="7 8" key="1">
    <citation type="submission" date="2019-10" db="EMBL/GenBank/DDBJ databases">
        <title>Bifidobacterium from non-human primates.</title>
        <authorList>
            <person name="Modesto M."/>
        </authorList>
    </citation>
    <scope>NUCLEOTIDE SEQUENCE [LARGE SCALE GENOMIC DNA]</scope>
    <source>
        <strain evidence="7 8">TREM</strain>
    </source>
</reference>
<proteinExistence type="predicted"/>
<dbReference type="Proteomes" id="UP000482084">
    <property type="component" value="Unassembled WGS sequence"/>
</dbReference>
<keyword evidence="3" id="KW-0804">Transcription</keyword>
<comment type="caution">
    <text evidence="6">The sequence shown here is derived from an EMBL/GenBank/DDBJ whole genome shotgun (WGS) entry which is preliminary data.</text>
</comment>
<dbReference type="GO" id="GO:0000976">
    <property type="term" value="F:transcription cis-regulatory region binding"/>
    <property type="evidence" value="ECO:0007669"/>
    <property type="project" value="TreeGrafter"/>
</dbReference>
<feature type="region of interest" description="Disordered" evidence="4">
    <location>
        <begin position="1"/>
        <end position="40"/>
    </location>
</feature>
<reference evidence="6 9" key="2">
    <citation type="submission" date="2019-10" db="EMBL/GenBank/DDBJ databases">
        <title>Characterization of the phylogenetic diversity of two novel species belonging to the genus Bifidobacterium: Bifidobacterium cebidarum sp. nov. and Bifidobacterium leontopitheci sp. nov.</title>
        <authorList>
            <person name="Lugli G.A."/>
            <person name="Duranti S."/>
            <person name="Milani C."/>
            <person name="Turroni F."/>
            <person name="Ventura M."/>
        </authorList>
    </citation>
    <scope>NUCLEOTIDE SEQUENCE [LARGE SCALE GENOMIC DNA]</scope>
    <source>
        <strain evidence="6 9">DSM 100688</strain>
    </source>
</reference>